<sequence length="51" mass="5986">MTWIDQLRRLERAMEDIEDPRGIEGRDLRDRLRHLDAQQPAQTPTASANNQ</sequence>
<feature type="compositionally biased region" description="Low complexity" evidence="1">
    <location>
        <begin position="37"/>
        <end position="51"/>
    </location>
</feature>
<feature type="region of interest" description="Disordered" evidence="1">
    <location>
        <begin position="20"/>
        <end position="51"/>
    </location>
</feature>
<evidence type="ECO:0000313" key="3">
    <source>
        <dbReference type="Proteomes" id="UP001595828"/>
    </source>
</evidence>
<dbReference type="Proteomes" id="UP001595828">
    <property type="component" value="Unassembled WGS sequence"/>
</dbReference>
<reference evidence="3" key="1">
    <citation type="journal article" date="2019" name="Int. J. Syst. Evol. Microbiol.">
        <title>The Global Catalogue of Microorganisms (GCM) 10K type strain sequencing project: providing services to taxonomists for standard genome sequencing and annotation.</title>
        <authorList>
            <consortium name="The Broad Institute Genomics Platform"/>
            <consortium name="The Broad Institute Genome Sequencing Center for Infectious Disease"/>
            <person name="Wu L."/>
            <person name="Ma J."/>
        </authorList>
    </citation>
    <scope>NUCLEOTIDE SEQUENCE [LARGE SCALE GENOMIC DNA]</scope>
    <source>
        <strain evidence="3">CGMCC 1.12989</strain>
    </source>
</reference>
<proteinExistence type="predicted"/>
<feature type="compositionally biased region" description="Basic and acidic residues" evidence="1">
    <location>
        <begin position="20"/>
        <end position="36"/>
    </location>
</feature>
<protein>
    <submittedName>
        <fullName evidence="2">Uncharacterized protein</fullName>
    </submittedName>
</protein>
<dbReference type="EMBL" id="JBHSDR010000006">
    <property type="protein sequence ID" value="MFC4296172.1"/>
    <property type="molecule type" value="Genomic_DNA"/>
</dbReference>
<dbReference type="RefSeq" id="WP_379539622.1">
    <property type="nucleotide sequence ID" value="NZ_JBHSDR010000006.1"/>
</dbReference>
<accession>A0ABV8RSB1</accession>
<evidence type="ECO:0000313" key="2">
    <source>
        <dbReference type="EMBL" id="MFC4296172.1"/>
    </source>
</evidence>
<name>A0ABV8RSB1_9SPHN</name>
<gene>
    <name evidence="2" type="ORF">ACFO0A_14015</name>
</gene>
<organism evidence="2 3">
    <name type="scientific">Novosphingobium tardum</name>
    <dbReference type="NCBI Taxonomy" id="1538021"/>
    <lineage>
        <taxon>Bacteria</taxon>
        <taxon>Pseudomonadati</taxon>
        <taxon>Pseudomonadota</taxon>
        <taxon>Alphaproteobacteria</taxon>
        <taxon>Sphingomonadales</taxon>
        <taxon>Sphingomonadaceae</taxon>
        <taxon>Novosphingobium</taxon>
    </lineage>
</organism>
<comment type="caution">
    <text evidence="2">The sequence shown here is derived from an EMBL/GenBank/DDBJ whole genome shotgun (WGS) entry which is preliminary data.</text>
</comment>
<evidence type="ECO:0000256" key="1">
    <source>
        <dbReference type="SAM" id="MobiDB-lite"/>
    </source>
</evidence>
<keyword evidence="3" id="KW-1185">Reference proteome</keyword>